<feature type="compositionally biased region" description="Polar residues" evidence="1">
    <location>
        <begin position="258"/>
        <end position="272"/>
    </location>
</feature>
<feature type="compositionally biased region" description="Polar residues" evidence="1">
    <location>
        <begin position="224"/>
        <end position="238"/>
    </location>
</feature>
<dbReference type="Proteomes" id="UP000664132">
    <property type="component" value="Unassembled WGS sequence"/>
</dbReference>
<feature type="region of interest" description="Disordered" evidence="1">
    <location>
        <begin position="258"/>
        <end position="352"/>
    </location>
</feature>
<gene>
    <name evidence="2" type="ORF">IFR04_006642</name>
</gene>
<dbReference type="EMBL" id="JAFJYH010000088">
    <property type="protein sequence ID" value="KAG4420264.1"/>
    <property type="molecule type" value="Genomic_DNA"/>
</dbReference>
<proteinExistence type="predicted"/>
<name>A0A8H7TIE8_9HELO</name>
<feature type="compositionally biased region" description="Polar residues" evidence="1">
    <location>
        <begin position="334"/>
        <end position="352"/>
    </location>
</feature>
<evidence type="ECO:0000256" key="1">
    <source>
        <dbReference type="SAM" id="MobiDB-lite"/>
    </source>
</evidence>
<feature type="compositionally biased region" description="Polar residues" evidence="1">
    <location>
        <begin position="587"/>
        <end position="597"/>
    </location>
</feature>
<evidence type="ECO:0000313" key="2">
    <source>
        <dbReference type="EMBL" id="KAG4420264.1"/>
    </source>
</evidence>
<comment type="caution">
    <text evidence="2">The sequence shown here is derived from an EMBL/GenBank/DDBJ whole genome shotgun (WGS) entry which is preliminary data.</text>
</comment>
<evidence type="ECO:0000313" key="3">
    <source>
        <dbReference type="Proteomes" id="UP000664132"/>
    </source>
</evidence>
<keyword evidence="3" id="KW-1185">Reference proteome</keyword>
<feature type="region of interest" description="Disordered" evidence="1">
    <location>
        <begin position="561"/>
        <end position="597"/>
    </location>
</feature>
<dbReference type="AlphaFoldDB" id="A0A8H7TIE8"/>
<dbReference type="OrthoDB" id="3599252at2759"/>
<sequence length="597" mass="65865">MEPDRSNDVEHDDRSMVATREPQNVVDNVRIWSTVVEKYSDPGLLCRKWPETPTTSKEAKNIKSGDPCGRRIRYSGAIYHRSFPTQMLIFPNSVRSTQTSSAAPLGSQFHTAQTDLSPFHPLYVAPQTQRPTTSLSFAQQPSQRVQHGFTTAGNPQSLMPVPPALRSSPPSDSTPTQSFEEYRRWARENEDPPAVATSRTQPQRPNSSMTRRITSRPNQAAAISKQNGVPSQISNASSPGPPEPYIFSMEEYQRRLNAANSSAVPQAHSQIQPLRAPSYSSPYPPILPRAQTQPDQPGSGPYSSPYPPILPQGQSRTRRPSTYSSPNPPIVPRQPSQRPTANIRNPHNNQLGLSNAAGAAFAQPSAPIFKKPALPAHAKPHEQSFLELPQIISAVTETLDTLKHEVVTLAGKPSQNWPGLASRVTRLETIHTEAKVAGHEYFLAELNRSCPQKPNEKTEGVSTSTGKFLLELSVDLMNIGVRTKDIVASIKSQRVRVDKELAIRNTNAVIAKANIKDEDDKKDKDIHRAWTVEAVEYAARAFFLKRCFDQMGHFSTWEEKARIEEETLPPPGPAGSWDDLAPESPEGSGSNQSLQSS</sequence>
<feature type="compositionally biased region" description="Polar residues" evidence="1">
    <location>
        <begin position="197"/>
        <end position="218"/>
    </location>
</feature>
<feature type="compositionally biased region" description="Low complexity" evidence="1">
    <location>
        <begin position="167"/>
        <end position="178"/>
    </location>
</feature>
<reference evidence="2" key="1">
    <citation type="submission" date="2021-02" db="EMBL/GenBank/DDBJ databases">
        <title>Genome sequence Cadophora malorum strain M34.</title>
        <authorList>
            <person name="Stefanovic E."/>
            <person name="Vu D."/>
            <person name="Scully C."/>
            <person name="Dijksterhuis J."/>
            <person name="Roader J."/>
            <person name="Houbraken J."/>
        </authorList>
    </citation>
    <scope>NUCLEOTIDE SEQUENCE</scope>
    <source>
        <strain evidence="2">M34</strain>
    </source>
</reference>
<feature type="compositionally biased region" description="Polar residues" evidence="1">
    <location>
        <begin position="128"/>
        <end position="157"/>
    </location>
</feature>
<protein>
    <submittedName>
        <fullName evidence="2">Uncharacterized protein</fullName>
    </submittedName>
</protein>
<organism evidence="2 3">
    <name type="scientific">Cadophora malorum</name>
    <dbReference type="NCBI Taxonomy" id="108018"/>
    <lineage>
        <taxon>Eukaryota</taxon>
        <taxon>Fungi</taxon>
        <taxon>Dikarya</taxon>
        <taxon>Ascomycota</taxon>
        <taxon>Pezizomycotina</taxon>
        <taxon>Leotiomycetes</taxon>
        <taxon>Helotiales</taxon>
        <taxon>Ploettnerulaceae</taxon>
        <taxon>Cadophora</taxon>
    </lineage>
</organism>
<accession>A0A8H7TIE8</accession>
<feature type="region of interest" description="Disordered" evidence="1">
    <location>
        <begin position="128"/>
        <end position="246"/>
    </location>
</feature>
<feature type="compositionally biased region" description="Basic and acidic residues" evidence="1">
    <location>
        <begin position="180"/>
        <end position="190"/>
    </location>
</feature>